<keyword evidence="3" id="KW-0479">Metal-binding</keyword>
<evidence type="ECO:0000256" key="3">
    <source>
        <dbReference type="ARBA" id="ARBA00022723"/>
    </source>
</evidence>
<dbReference type="AlphaFoldDB" id="A0A7J7KE26"/>
<keyword evidence="9" id="KW-1185">Reference proteome</keyword>
<evidence type="ECO:0000313" key="8">
    <source>
        <dbReference type="EMBL" id="KAF6036547.1"/>
    </source>
</evidence>
<sequence>MRLTLLLPLWGMLTMVSAAKQPNIIFIMADDLGWNDVGFHNPKLKTPNMNWLAKEGIELTNHYAQPVCSP</sequence>
<dbReference type="GO" id="GO:0046872">
    <property type="term" value="F:metal ion binding"/>
    <property type="evidence" value="ECO:0007669"/>
    <property type="project" value="UniProtKB-KW"/>
</dbReference>
<reference evidence="8" key="1">
    <citation type="submission" date="2020-06" db="EMBL/GenBank/DDBJ databases">
        <title>Draft genome of Bugula neritina, a colonial animal packing powerful symbionts and potential medicines.</title>
        <authorList>
            <person name="Rayko M."/>
        </authorList>
    </citation>
    <scope>NUCLEOTIDE SEQUENCE [LARGE SCALE GENOMIC DNA]</scope>
    <source>
        <strain evidence="8">Kwan_BN1</strain>
    </source>
</reference>
<evidence type="ECO:0000256" key="6">
    <source>
        <dbReference type="SAM" id="SignalP"/>
    </source>
</evidence>
<dbReference type="GO" id="GO:0008484">
    <property type="term" value="F:sulfuric ester hydrolase activity"/>
    <property type="evidence" value="ECO:0007669"/>
    <property type="project" value="InterPro"/>
</dbReference>
<comment type="similarity">
    <text evidence="2">Belongs to the sulfatase family.</text>
</comment>
<dbReference type="Proteomes" id="UP000593567">
    <property type="component" value="Unassembled WGS sequence"/>
</dbReference>
<dbReference type="InterPro" id="IPR047115">
    <property type="entry name" value="ARSB"/>
</dbReference>
<keyword evidence="5" id="KW-0325">Glycoprotein</keyword>
<name>A0A7J7KE26_BUGNE</name>
<comment type="caution">
    <text evidence="8">The sequence shown here is derived from an EMBL/GenBank/DDBJ whole genome shotgun (WGS) entry which is preliminary data.</text>
</comment>
<keyword evidence="6" id="KW-0732">Signal</keyword>
<dbReference type="PANTHER" id="PTHR10342">
    <property type="entry name" value="ARYLSULFATASE"/>
    <property type="match status" value="1"/>
</dbReference>
<evidence type="ECO:0000256" key="5">
    <source>
        <dbReference type="ARBA" id="ARBA00023180"/>
    </source>
</evidence>
<dbReference type="EMBL" id="VXIV02000706">
    <property type="protein sequence ID" value="KAF6036547.1"/>
    <property type="molecule type" value="Genomic_DNA"/>
</dbReference>
<proteinExistence type="inferred from homology"/>
<evidence type="ECO:0000259" key="7">
    <source>
        <dbReference type="Pfam" id="PF00884"/>
    </source>
</evidence>
<feature type="domain" description="Sulfatase N-terminal" evidence="7">
    <location>
        <begin position="22"/>
        <end position="70"/>
    </location>
</feature>
<dbReference type="Pfam" id="PF00884">
    <property type="entry name" value="Sulfatase"/>
    <property type="match status" value="1"/>
</dbReference>
<evidence type="ECO:0000256" key="1">
    <source>
        <dbReference type="ARBA" id="ARBA00001913"/>
    </source>
</evidence>
<dbReference type="Gene3D" id="3.40.720.10">
    <property type="entry name" value="Alkaline Phosphatase, subunit A"/>
    <property type="match status" value="1"/>
</dbReference>
<evidence type="ECO:0000313" key="9">
    <source>
        <dbReference type="Proteomes" id="UP000593567"/>
    </source>
</evidence>
<dbReference type="OrthoDB" id="103349at2759"/>
<feature type="chain" id="PRO_5029609792" evidence="6">
    <location>
        <begin position="20"/>
        <end position="70"/>
    </location>
</feature>
<evidence type="ECO:0000256" key="2">
    <source>
        <dbReference type="ARBA" id="ARBA00008779"/>
    </source>
</evidence>
<dbReference type="SUPFAM" id="SSF53649">
    <property type="entry name" value="Alkaline phosphatase-like"/>
    <property type="match status" value="1"/>
</dbReference>
<accession>A0A7J7KE26</accession>
<comment type="cofactor">
    <cofactor evidence="1">
        <name>Ca(2+)</name>
        <dbReference type="ChEBI" id="CHEBI:29108"/>
    </cofactor>
</comment>
<dbReference type="InterPro" id="IPR000917">
    <property type="entry name" value="Sulfatase_N"/>
</dbReference>
<dbReference type="PANTHER" id="PTHR10342:SF274">
    <property type="entry name" value="ARYLSULFATASE B"/>
    <property type="match status" value="1"/>
</dbReference>
<dbReference type="InterPro" id="IPR017850">
    <property type="entry name" value="Alkaline_phosphatase_core_sf"/>
</dbReference>
<feature type="signal peptide" evidence="6">
    <location>
        <begin position="1"/>
        <end position="19"/>
    </location>
</feature>
<evidence type="ECO:0000256" key="4">
    <source>
        <dbReference type="ARBA" id="ARBA00022837"/>
    </source>
</evidence>
<keyword evidence="4" id="KW-0106">Calcium</keyword>
<organism evidence="8 9">
    <name type="scientific">Bugula neritina</name>
    <name type="common">Brown bryozoan</name>
    <name type="synonym">Sertularia neritina</name>
    <dbReference type="NCBI Taxonomy" id="10212"/>
    <lineage>
        <taxon>Eukaryota</taxon>
        <taxon>Metazoa</taxon>
        <taxon>Spiralia</taxon>
        <taxon>Lophotrochozoa</taxon>
        <taxon>Bryozoa</taxon>
        <taxon>Gymnolaemata</taxon>
        <taxon>Cheilostomatida</taxon>
        <taxon>Flustrina</taxon>
        <taxon>Buguloidea</taxon>
        <taxon>Bugulidae</taxon>
        <taxon>Bugula</taxon>
    </lineage>
</organism>
<gene>
    <name evidence="8" type="ORF">EB796_005160</name>
</gene>
<protein>
    <submittedName>
        <fullName evidence="8">ARSB</fullName>
    </submittedName>
</protein>